<evidence type="ECO:0000256" key="1">
    <source>
        <dbReference type="SAM" id="MobiDB-lite"/>
    </source>
</evidence>
<comment type="caution">
    <text evidence="4">The sequence shown here is derived from an EMBL/GenBank/DDBJ whole genome shotgun (WGS) entry which is preliminary data.</text>
</comment>
<evidence type="ECO:0000313" key="4">
    <source>
        <dbReference type="EMBL" id="TKR81408.1"/>
    </source>
</evidence>
<evidence type="ECO:0008006" key="5">
    <source>
        <dbReference type="Google" id="ProtNLM"/>
    </source>
</evidence>
<accession>A0A4U5NER0</accession>
<feature type="compositionally biased region" description="Basic and acidic residues" evidence="1">
    <location>
        <begin position="364"/>
        <end position="374"/>
    </location>
</feature>
<feature type="signal peptide" evidence="3">
    <location>
        <begin position="1"/>
        <end position="25"/>
    </location>
</feature>
<dbReference type="PANTHER" id="PTHR11905:SF238">
    <property type="entry name" value="PEPTIDASE M12B DOMAIN-CONTAINING PROTEIN-RELATED"/>
    <property type="match status" value="1"/>
</dbReference>
<feature type="transmembrane region" description="Helical" evidence="2">
    <location>
        <begin position="267"/>
        <end position="288"/>
    </location>
</feature>
<dbReference type="PANTHER" id="PTHR11905">
    <property type="entry name" value="ADAM A DISINTEGRIN AND METALLOPROTEASE DOMAIN"/>
    <property type="match status" value="1"/>
</dbReference>
<gene>
    <name evidence="4" type="ORF">L596_015278</name>
</gene>
<keyword evidence="2" id="KW-1133">Transmembrane helix</keyword>
<name>A0A4U5NER0_STECR</name>
<feature type="chain" id="PRO_5020569232" description="Peptidase M12B domain-containing protein" evidence="3">
    <location>
        <begin position="26"/>
        <end position="404"/>
    </location>
</feature>
<organism evidence="4">
    <name type="scientific">Steinernema carpocapsae</name>
    <name type="common">Entomopathogenic nematode</name>
    <dbReference type="NCBI Taxonomy" id="34508"/>
    <lineage>
        <taxon>Eukaryota</taxon>
        <taxon>Metazoa</taxon>
        <taxon>Ecdysozoa</taxon>
        <taxon>Nematoda</taxon>
        <taxon>Chromadorea</taxon>
        <taxon>Rhabditida</taxon>
        <taxon>Tylenchina</taxon>
        <taxon>Panagrolaimomorpha</taxon>
        <taxon>Strongyloidoidea</taxon>
        <taxon>Steinernematidae</taxon>
        <taxon>Steinernema</taxon>
    </lineage>
</organism>
<keyword evidence="2" id="KW-0472">Membrane</keyword>
<sequence>MKLLTHDRPALTPVLLFFFASSVAASNHTSIPDWSDVELDGRTRYLNVLVIYDVTSYNLKPRLLKTEVLELFSIVNEYLYQVDIRISIADFVPYRRKNAPPLDMESFRNHYLSMKPSYRVHDVAVLLQSAFPTITFAQQICSNDSSLILAHFSVDTDVYSLHAARIVQSVFSLIGIDGYAPCKCSARALAANSNRCLTILDMNDCTVQRVADRLQQRPCLLERGYRNHGSIGLCGNGLLEDGEICDAGVGITPLHLVCTKKCGVRPVSIALIAALGSAIIAVGTYFVATRIYARRRNPKLGNTTFVTYLAPEYDHEFCTDPKCTRPTCAQSFSSGRTALEAATRLSTAPGQVYMPSGRKSSGKGSEKFVKRKRRVEERLSRDDSIMSFPHSSLGSITSVHRTLE</sequence>
<reference evidence="4" key="2">
    <citation type="journal article" date="2015" name="Genome Biol.">
        <title>Comparative genomics of Steinernema reveals deeply conserved gene regulatory networks.</title>
        <authorList>
            <person name="Dillman A.R."/>
            <person name="Macchietto M."/>
            <person name="Porter C.F."/>
            <person name="Rogers A."/>
            <person name="Williams B."/>
            <person name="Antoshechkin I."/>
            <person name="Lee M.M."/>
            <person name="Goodwin Z."/>
            <person name="Lu X."/>
            <person name="Lewis E.E."/>
            <person name="Goodrich-Blair H."/>
            <person name="Stock S.P."/>
            <person name="Adams B.J."/>
            <person name="Sternberg P.W."/>
            <person name="Mortazavi A."/>
        </authorList>
    </citation>
    <scope>NUCLEOTIDE SEQUENCE [LARGE SCALE GENOMIC DNA]</scope>
    <source>
        <strain evidence="4">ALL</strain>
    </source>
</reference>
<feature type="region of interest" description="Disordered" evidence="1">
    <location>
        <begin position="350"/>
        <end position="374"/>
    </location>
</feature>
<dbReference type="EMBL" id="AZBU02000004">
    <property type="protein sequence ID" value="TKR81408.1"/>
    <property type="molecule type" value="Genomic_DNA"/>
</dbReference>
<keyword evidence="3" id="KW-0732">Signal</keyword>
<dbReference type="AlphaFoldDB" id="A0A4U5NER0"/>
<protein>
    <recommendedName>
        <fullName evidence="5">Peptidase M12B domain-containing protein</fullName>
    </recommendedName>
</protein>
<evidence type="ECO:0000256" key="3">
    <source>
        <dbReference type="SAM" id="SignalP"/>
    </source>
</evidence>
<reference evidence="4" key="3">
    <citation type="journal article" date="2019" name="G3 (Bethesda)">
        <title>Hybrid Assembly of the Genome of the Entomopathogenic Nematode Steinernema carpocapsae Identifies the X-Chromosome.</title>
        <authorList>
            <person name="Serra L."/>
            <person name="Macchietto M."/>
            <person name="Macias-Munoz A."/>
            <person name="McGill C.J."/>
            <person name="Rodriguez I.M."/>
            <person name="Rodriguez B."/>
            <person name="Murad R."/>
            <person name="Mortazavi A."/>
        </authorList>
    </citation>
    <scope>NUCLEOTIDE SEQUENCE</scope>
    <source>
        <strain evidence="4">ALL</strain>
    </source>
</reference>
<reference evidence="4" key="1">
    <citation type="submission" date="2013-11" db="EMBL/GenBank/DDBJ databases">
        <authorList>
            <person name="Sternberg P."/>
            <person name="Dillman A."/>
            <person name="Macchietto M."/>
        </authorList>
    </citation>
    <scope>NUCLEOTIDE SEQUENCE</scope>
    <source>
        <strain evidence="4">ALL</strain>
    </source>
</reference>
<keyword evidence="2" id="KW-0812">Transmembrane</keyword>
<proteinExistence type="predicted"/>
<dbReference type="GO" id="GO:0006509">
    <property type="term" value="P:membrane protein ectodomain proteolysis"/>
    <property type="evidence" value="ECO:0007669"/>
    <property type="project" value="TreeGrafter"/>
</dbReference>
<evidence type="ECO:0000256" key="2">
    <source>
        <dbReference type="SAM" id="Phobius"/>
    </source>
</evidence>
<dbReference type="OrthoDB" id="2131567at2759"/>